<proteinExistence type="predicted"/>
<organism evidence="2 3">
    <name type="scientific">Lasiosphaeris hirsuta</name>
    <dbReference type="NCBI Taxonomy" id="260670"/>
    <lineage>
        <taxon>Eukaryota</taxon>
        <taxon>Fungi</taxon>
        <taxon>Dikarya</taxon>
        <taxon>Ascomycota</taxon>
        <taxon>Pezizomycotina</taxon>
        <taxon>Sordariomycetes</taxon>
        <taxon>Sordariomycetidae</taxon>
        <taxon>Sordariales</taxon>
        <taxon>Lasiosphaeriaceae</taxon>
        <taxon>Lasiosphaeris</taxon>
    </lineage>
</organism>
<evidence type="ECO:0000256" key="1">
    <source>
        <dbReference type="SAM" id="MobiDB-lite"/>
    </source>
</evidence>
<gene>
    <name evidence="2" type="ORF">B0H67DRAFT_588528</name>
</gene>
<sequence>MPVNPLLPDEQIVESSTEQEKELYGRYIRTRDEYDKLCGLTLVDGVPSTIAFVDKAWPDPEVCDCYEEWEEAWCLRERDRMRRVMSQSEFIDTISATNFGSASSRAQHLWTMEMLNTPFCLIGESDFGGVLTGYAMDPGPAYLWPNFEDDQDSDLLHRNILAINTNVRIEGEFTKGQGSALPATQTSPQKRRREAESSGGETVRSADSEDADCPGGFLFVQLGAVFAYGGSTKPWTELRTSERNDVSRGPWTATGFGVLLQIDSRGRQGPVWVIYNSHTIDENDTSDKQRHYHVPIMAEDSSTPLPHIGRLTAACDRTFTIAKIADSLAELENKSARIDFRVEAMVEFQMVRVKACSSSPGMPLVRQFVKAA</sequence>
<dbReference type="EMBL" id="JAUKUA010000006">
    <property type="protein sequence ID" value="KAK0707761.1"/>
    <property type="molecule type" value="Genomic_DNA"/>
</dbReference>
<name>A0AA40A1Z1_9PEZI</name>
<dbReference type="AlphaFoldDB" id="A0AA40A1Z1"/>
<evidence type="ECO:0000313" key="2">
    <source>
        <dbReference type="EMBL" id="KAK0707761.1"/>
    </source>
</evidence>
<keyword evidence="3" id="KW-1185">Reference proteome</keyword>
<reference evidence="2" key="1">
    <citation type="submission" date="2023-06" db="EMBL/GenBank/DDBJ databases">
        <title>Genome-scale phylogeny and comparative genomics of the fungal order Sordariales.</title>
        <authorList>
            <consortium name="Lawrence Berkeley National Laboratory"/>
            <person name="Hensen N."/>
            <person name="Bonometti L."/>
            <person name="Westerberg I."/>
            <person name="Brannstrom I.O."/>
            <person name="Guillou S."/>
            <person name="Cros-Aarteil S."/>
            <person name="Calhoun S."/>
            <person name="Haridas S."/>
            <person name="Kuo A."/>
            <person name="Mondo S."/>
            <person name="Pangilinan J."/>
            <person name="Riley R."/>
            <person name="Labutti K."/>
            <person name="Andreopoulos B."/>
            <person name="Lipzen A."/>
            <person name="Chen C."/>
            <person name="Yanf M."/>
            <person name="Daum C."/>
            <person name="Ng V."/>
            <person name="Clum A."/>
            <person name="Steindorff A."/>
            <person name="Ohm R."/>
            <person name="Martin F."/>
            <person name="Silar P."/>
            <person name="Natvig D."/>
            <person name="Lalanne C."/>
            <person name="Gautier V."/>
            <person name="Ament-Velasquez S.L."/>
            <person name="Kruys A."/>
            <person name="Hutchinson M.I."/>
            <person name="Powell A.J."/>
            <person name="Barry K."/>
            <person name="Miller A.N."/>
            <person name="Grigoriev I.V."/>
            <person name="Debuchy R."/>
            <person name="Gladieux P."/>
            <person name="Thoren M.H."/>
            <person name="Johannesson H."/>
        </authorList>
    </citation>
    <scope>NUCLEOTIDE SEQUENCE</scope>
    <source>
        <strain evidence="2">SMH4607-1</strain>
    </source>
</reference>
<protein>
    <submittedName>
        <fullName evidence="2">Uncharacterized protein</fullName>
    </submittedName>
</protein>
<feature type="region of interest" description="Disordered" evidence="1">
    <location>
        <begin position="174"/>
        <end position="210"/>
    </location>
</feature>
<evidence type="ECO:0000313" key="3">
    <source>
        <dbReference type="Proteomes" id="UP001172102"/>
    </source>
</evidence>
<comment type="caution">
    <text evidence="2">The sequence shown here is derived from an EMBL/GenBank/DDBJ whole genome shotgun (WGS) entry which is preliminary data.</text>
</comment>
<accession>A0AA40A1Z1</accession>
<dbReference type="Proteomes" id="UP001172102">
    <property type="component" value="Unassembled WGS sequence"/>
</dbReference>